<reference evidence="3 4" key="1">
    <citation type="submission" date="2017-04" db="EMBL/GenBank/DDBJ databases">
        <authorList>
            <person name="Afonso C.L."/>
            <person name="Miller P.J."/>
            <person name="Scott M.A."/>
            <person name="Spackman E."/>
            <person name="Goraichik I."/>
            <person name="Dimitrov K.M."/>
            <person name="Suarez D.L."/>
            <person name="Swayne D.E."/>
        </authorList>
    </citation>
    <scope>NUCLEOTIDE SEQUENCE [LARGE SCALE GENOMIC DNA]</scope>
    <source>
        <strain evidence="3 4">DSM 12816</strain>
    </source>
</reference>
<dbReference type="AlphaFoldDB" id="A0A1W2CRH9"/>
<evidence type="ECO:0000259" key="2">
    <source>
        <dbReference type="PROSITE" id="PS50943"/>
    </source>
</evidence>
<keyword evidence="4" id="KW-1185">Reference proteome</keyword>
<dbReference type="EMBL" id="FWXW01000012">
    <property type="protein sequence ID" value="SMC87576.1"/>
    <property type="molecule type" value="Genomic_DNA"/>
</dbReference>
<evidence type="ECO:0000313" key="4">
    <source>
        <dbReference type="Proteomes" id="UP000192790"/>
    </source>
</evidence>
<dbReference type="STRING" id="1122930.SAMN02745168_0166"/>
<dbReference type="OrthoDB" id="8115576at2"/>
<dbReference type="PROSITE" id="PS50943">
    <property type="entry name" value="HTH_CROC1"/>
    <property type="match status" value="1"/>
</dbReference>
<dbReference type="Gene3D" id="1.10.260.40">
    <property type="entry name" value="lambda repressor-like DNA-binding domains"/>
    <property type="match status" value="1"/>
</dbReference>
<protein>
    <submittedName>
        <fullName evidence="3">Helix-turn-helix domain-containing protein</fullName>
    </submittedName>
</protein>
<sequence>MNTSFSRTLSLLRQERGISQRAAAGDLEISQALLSHYENGIREPGLAFVLKACDYYGVSSDYLLGRTLSRDGTTIAAEELYDYSTEKDNVLHGSILATLNKKLLVNSTCVIFDLLSSTGNREAILEASAFLETAIYKLFRDIYRAGGNRPEGYFSIVSDTVSSSAADGDMLMSEARFIQLLARSARGESGVGEIPPVSNDALARSHPVMFQSLLQVLHSTDERVAKAIDK</sequence>
<dbReference type="Proteomes" id="UP000192790">
    <property type="component" value="Unassembled WGS sequence"/>
</dbReference>
<proteinExistence type="predicted"/>
<dbReference type="PANTHER" id="PTHR46558:SF11">
    <property type="entry name" value="HTH-TYPE TRANSCRIPTIONAL REGULATOR XRE"/>
    <property type="match status" value="1"/>
</dbReference>
<name>A0A1W2CRH9_9FIRM</name>
<dbReference type="GO" id="GO:0003677">
    <property type="term" value="F:DNA binding"/>
    <property type="evidence" value="ECO:0007669"/>
    <property type="project" value="UniProtKB-KW"/>
</dbReference>
<accession>A0A1W2CRH9</accession>
<dbReference type="InterPro" id="IPR010982">
    <property type="entry name" value="Lambda_DNA-bd_dom_sf"/>
</dbReference>
<gene>
    <name evidence="3" type="ORF">SAMN02745168_0166</name>
</gene>
<dbReference type="InterPro" id="IPR001387">
    <property type="entry name" value="Cro/C1-type_HTH"/>
</dbReference>
<dbReference type="PANTHER" id="PTHR46558">
    <property type="entry name" value="TRACRIPTIONAL REGULATORY PROTEIN-RELATED-RELATED"/>
    <property type="match status" value="1"/>
</dbReference>
<evidence type="ECO:0000313" key="3">
    <source>
        <dbReference type="EMBL" id="SMC87576.1"/>
    </source>
</evidence>
<dbReference type="Pfam" id="PF13560">
    <property type="entry name" value="HTH_31"/>
    <property type="match status" value="1"/>
</dbReference>
<evidence type="ECO:0000256" key="1">
    <source>
        <dbReference type="ARBA" id="ARBA00023125"/>
    </source>
</evidence>
<feature type="domain" description="HTH cro/C1-type" evidence="2">
    <location>
        <begin position="9"/>
        <end position="63"/>
    </location>
</feature>
<dbReference type="SMART" id="SM00530">
    <property type="entry name" value="HTH_XRE"/>
    <property type="match status" value="1"/>
</dbReference>
<dbReference type="CDD" id="cd00093">
    <property type="entry name" value="HTH_XRE"/>
    <property type="match status" value="1"/>
</dbReference>
<keyword evidence="1" id="KW-0238">DNA-binding</keyword>
<dbReference type="SUPFAM" id="SSF47413">
    <property type="entry name" value="lambda repressor-like DNA-binding domains"/>
    <property type="match status" value="1"/>
</dbReference>
<organism evidence="3 4">
    <name type="scientific">Papillibacter cinnamivorans DSM 12816</name>
    <dbReference type="NCBI Taxonomy" id="1122930"/>
    <lineage>
        <taxon>Bacteria</taxon>
        <taxon>Bacillati</taxon>
        <taxon>Bacillota</taxon>
        <taxon>Clostridia</taxon>
        <taxon>Eubacteriales</taxon>
        <taxon>Oscillospiraceae</taxon>
        <taxon>Papillibacter</taxon>
    </lineage>
</organism>